<name>A0A9E7FBS3_9LILI</name>
<reference evidence="1" key="1">
    <citation type="submission" date="2022-05" db="EMBL/GenBank/DDBJ databases">
        <title>The Musa troglodytarum L. genome provides insights into the mechanism of non-climacteric behaviour and enrichment of carotenoids.</title>
        <authorList>
            <person name="Wang J."/>
        </authorList>
    </citation>
    <scope>NUCLEOTIDE SEQUENCE</scope>
    <source>
        <tissue evidence="1">Leaf</tissue>
    </source>
</reference>
<proteinExistence type="predicted"/>
<evidence type="ECO:0000313" key="1">
    <source>
        <dbReference type="EMBL" id="URD92411.1"/>
    </source>
</evidence>
<dbReference type="Proteomes" id="UP001055439">
    <property type="component" value="Chromosome 3"/>
</dbReference>
<evidence type="ECO:0000313" key="2">
    <source>
        <dbReference type="Proteomes" id="UP001055439"/>
    </source>
</evidence>
<organism evidence="1 2">
    <name type="scientific">Musa troglodytarum</name>
    <name type="common">fe'i banana</name>
    <dbReference type="NCBI Taxonomy" id="320322"/>
    <lineage>
        <taxon>Eukaryota</taxon>
        <taxon>Viridiplantae</taxon>
        <taxon>Streptophyta</taxon>
        <taxon>Embryophyta</taxon>
        <taxon>Tracheophyta</taxon>
        <taxon>Spermatophyta</taxon>
        <taxon>Magnoliopsida</taxon>
        <taxon>Liliopsida</taxon>
        <taxon>Zingiberales</taxon>
        <taxon>Musaceae</taxon>
        <taxon>Musa</taxon>
    </lineage>
</organism>
<sequence>MKNMLHGCLSHAIEIHKLKDLCLCATCIALSIALGERHAQLLLVYFLPPNELLFHQEYSELMYKAQGGSLKRVYLGLRGSTSGRMGDAYKENFSSGT</sequence>
<keyword evidence="2" id="KW-1185">Reference proteome</keyword>
<gene>
    <name evidence="1" type="ORF">MUK42_27485</name>
</gene>
<protein>
    <submittedName>
        <fullName evidence="1">Uncharacterized protein</fullName>
    </submittedName>
</protein>
<dbReference type="EMBL" id="CP097505">
    <property type="protein sequence ID" value="URD92411.1"/>
    <property type="molecule type" value="Genomic_DNA"/>
</dbReference>
<accession>A0A9E7FBS3</accession>
<dbReference type="AlphaFoldDB" id="A0A9E7FBS3"/>